<dbReference type="PANTHER" id="PTHR38099:SF1">
    <property type="entry name" value="LARGE RIBOSOMAL RNA SUBUNIT ACCUMULATION PROTEIN YCED"/>
    <property type="match status" value="1"/>
</dbReference>
<keyword evidence="8" id="KW-1185">Reference proteome</keyword>
<accession>A0A916IZM2</accession>
<comment type="caution">
    <text evidence="7">The sequence shown here is derived from an EMBL/GenBank/DDBJ whole genome shotgun (WGS) entry which is preliminary data.</text>
</comment>
<dbReference type="Proteomes" id="UP000672934">
    <property type="component" value="Unassembled WGS sequence"/>
</dbReference>
<comment type="function">
    <text evidence="1">Plays a role in synthesis, processing and/or stability of 23S rRNA.</text>
</comment>
<sequence>MSSHMTESIDLRELDLFAFCRKGGSAAGEVAVRDLPRILAETAAQAPASAADEVFAYTATGFSREEASEPGAPVAQRLFLDLSINGHVWLNCQRCLEVYAEPVATSMRFEVFASDAAADSAPMDDDEIDAIVGSKRFSLLELIEDEVLLALPAAPKHSVCPEVHESLVTGADGEVEPEAAPEEEEKRPSPFAALAGLKTRH</sequence>
<organism evidence="7 8">
    <name type="scientific">Cupriavidus yeoncheonensis</name>
    <dbReference type="NCBI Taxonomy" id="1462994"/>
    <lineage>
        <taxon>Bacteria</taxon>
        <taxon>Pseudomonadati</taxon>
        <taxon>Pseudomonadota</taxon>
        <taxon>Betaproteobacteria</taxon>
        <taxon>Burkholderiales</taxon>
        <taxon>Burkholderiaceae</taxon>
        <taxon>Cupriavidus</taxon>
    </lineage>
</organism>
<dbReference type="InterPro" id="IPR003772">
    <property type="entry name" value="YceD"/>
</dbReference>
<evidence type="ECO:0000256" key="6">
    <source>
        <dbReference type="SAM" id="MobiDB-lite"/>
    </source>
</evidence>
<feature type="region of interest" description="Disordered" evidence="6">
    <location>
        <begin position="167"/>
        <end position="201"/>
    </location>
</feature>
<evidence type="ECO:0000313" key="7">
    <source>
        <dbReference type="EMBL" id="CAG2149800.1"/>
    </source>
</evidence>
<dbReference type="GO" id="GO:0042254">
    <property type="term" value="P:ribosome biogenesis"/>
    <property type="evidence" value="ECO:0007669"/>
    <property type="project" value="UniProtKB-KW"/>
</dbReference>
<evidence type="ECO:0000256" key="2">
    <source>
        <dbReference type="ARBA" id="ARBA00010740"/>
    </source>
</evidence>
<evidence type="ECO:0000313" key="8">
    <source>
        <dbReference type="Proteomes" id="UP000672934"/>
    </source>
</evidence>
<protein>
    <recommendedName>
        <fullName evidence="3">Large ribosomal RNA subunit accumulation protein YceD</fullName>
    </recommendedName>
    <alternativeName>
        <fullName evidence="5">23S rRNA accumulation protein YceD</fullName>
    </alternativeName>
</protein>
<feature type="compositionally biased region" description="Acidic residues" evidence="6">
    <location>
        <begin position="173"/>
        <end position="183"/>
    </location>
</feature>
<evidence type="ECO:0000256" key="3">
    <source>
        <dbReference type="ARBA" id="ARBA00015716"/>
    </source>
</evidence>
<evidence type="ECO:0000256" key="5">
    <source>
        <dbReference type="ARBA" id="ARBA00031841"/>
    </source>
</evidence>
<comment type="similarity">
    <text evidence="2">Belongs to the DUF177 domain family.</text>
</comment>
<evidence type="ECO:0000256" key="4">
    <source>
        <dbReference type="ARBA" id="ARBA00022517"/>
    </source>
</evidence>
<gene>
    <name evidence="7" type="ORF">LMG31506_04102</name>
</gene>
<keyword evidence="4" id="KW-0690">Ribosome biogenesis</keyword>
<dbReference type="InterPro" id="IPR039255">
    <property type="entry name" value="YceD_bac"/>
</dbReference>
<dbReference type="PANTHER" id="PTHR38099">
    <property type="entry name" value="LARGE RIBOSOMAL RNA SUBUNIT ACCUMULATION PROTEIN YCED"/>
    <property type="match status" value="1"/>
</dbReference>
<reference evidence="7" key="1">
    <citation type="submission" date="2021-03" db="EMBL/GenBank/DDBJ databases">
        <authorList>
            <person name="Peeters C."/>
        </authorList>
    </citation>
    <scope>NUCLEOTIDE SEQUENCE</scope>
    <source>
        <strain evidence="7">LMG 31506</strain>
    </source>
</reference>
<dbReference type="AlphaFoldDB" id="A0A916IZM2"/>
<proteinExistence type="inferred from homology"/>
<dbReference type="EMBL" id="CAJPUY010000015">
    <property type="protein sequence ID" value="CAG2149800.1"/>
    <property type="molecule type" value="Genomic_DNA"/>
</dbReference>
<dbReference type="GO" id="GO:0005829">
    <property type="term" value="C:cytosol"/>
    <property type="evidence" value="ECO:0007669"/>
    <property type="project" value="TreeGrafter"/>
</dbReference>
<dbReference type="Pfam" id="PF02620">
    <property type="entry name" value="YceD"/>
    <property type="match status" value="1"/>
</dbReference>
<name>A0A916IZM2_9BURK</name>
<evidence type="ECO:0000256" key="1">
    <source>
        <dbReference type="ARBA" id="ARBA00002868"/>
    </source>
</evidence>